<organism evidence="1 2">
    <name type="scientific">Nitrosomonas marina</name>
    <dbReference type="NCBI Taxonomy" id="917"/>
    <lineage>
        <taxon>Bacteria</taxon>
        <taxon>Pseudomonadati</taxon>
        <taxon>Pseudomonadota</taxon>
        <taxon>Betaproteobacteria</taxon>
        <taxon>Nitrosomonadales</taxon>
        <taxon>Nitrosomonadaceae</taxon>
        <taxon>Nitrosomonas</taxon>
    </lineage>
</organism>
<sequence>MPVEIKKWQFYIKCITFQPANETPVLKPDQENRTVSDLPEVKTQPCVQHVPIFSCFYCRVIIQETRLTITVKAQTADLVSVLFQSGDLGGSKYSQ</sequence>
<accession>A0A1H8D6Z5</accession>
<gene>
    <name evidence="1" type="ORF">SAMN05216325_10662</name>
</gene>
<name>A0A1H8D6Z5_9PROT</name>
<dbReference type="Proteomes" id="UP000199459">
    <property type="component" value="Unassembled WGS sequence"/>
</dbReference>
<evidence type="ECO:0000313" key="2">
    <source>
        <dbReference type="Proteomes" id="UP000199459"/>
    </source>
</evidence>
<protein>
    <submittedName>
        <fullName evidence="1">Uncharacterized protein</fullName>
    </submittedName>
</protein>
<dbReference type="AlphaFoldDB" id="A0A1H8D6Z5"/>
<evidence type="ECO:0000313" key="1">
    <source>
        <dbReference type="EMBL" id="SEN02574.1"/>
    </source>
</evidence>
<proteinExistence type="predicted"/>
<reference evidence="1 2" key="1">
    <citation type="submission" date="2016-10" db="EMBL/GenBank/DDBJ databases">
        <authorList>
            <person name="de Groot N.N."/>
        </authorList>
    </citation>
    <scope>NUCLEOTIDE SEQUENCE [LARGE SCALE GENOMIC DNA]</scope>
    <source>
        <strain evidence="1 2">Nm22</strain>
    </source>
</reference>
<dbReference type="EMBL" id="FOCP01000006">
    <property type="protein sequence ID" value="SEN02574.1"/>
    <property type="molecule type" value="Genomic_DNA"/>
</dbReference>